<comment type="domain">
    <text evidence="5">The PRC barrel domain binds ribosomal protein uS19.</text>
</comment>
<organism evidence="8 9">
    <name type="scientific">Marinobacter halodurans</name>
    <dbReference type="NCBI Taxonomy" id="2528979"/>
    <lineage>
        <taxon>Bacteria</taxon>
        <taxon>Pseudomonadati</taxon>
        <taxon>Pseudomonadota</taxon>
        <taxon>Gammaproteobacteria</taxon>
        <taxon>Pseudomonadales</taxon>
        <taxon>Marinobacteraceae</taxon>
        <taxon>Marinobacter</taxon>
    </lineage>
</organism>
<dbReference type="InterPro" id="IPR036976">
    <property type="entry name" value="RimM_N_sf"/>
</dbReference>
<dbReference type="SUPFAM" id="SSF50346">
    <property type="entry name" value="PRC-barrel domain"/>
    <property type="match status" value="1"/>
</dbReference>
<evidence type="ECO:0000313" key="8">
    <source>
        <dbReference type="EMBL" id="TBW57839.1"/>
    </source>
</evidence>
<keyword evidence="9" id="KW-1185">Reference proteome</keyword>
<dbReference type="EMBL" id="SJDL01000006">
    <property type="protein sequence ID" value="TBW57839.1"/>
    <property type="molecule type" value="Genomic_DNA"/>
</dbReference>
<comment type="similarity">
    <text evidence="5">Belongs to the RimM family.</text>
</comment>
<dbReference type="Gene3D" id="2.30.30.240">
    <property type="entry name" value="PRC-barrel domain"/>
    <property type="match status" value="1"/>
</dbReference>
<evidence type="ECO:0000259" key="6">
    <source>
        <dbReference type="Pfam" id="PF01782"/>
    </source>
</evidence>
<dbReference type="Proteomes" id="UP000313645">
    <property type="component" value="Unassembled WGS sequence"/>
</dbReference>
<keyword evidence="4 5" id="KW-0143">Chaperone</keyword>
<sequence length="175" mass="19615">MAEQSQETVIGRITSVFGVKGWVKVYSYTAPMEGILEYRNWHVRQGGKRIRLEVSEGKRHGPGIVVRLKGVDDRDVARSYCGLDITVPTEDLPELPAGEYYWRQLEGLRVETPGGACLGVVKNLMETGANDVIVVRPTADSMDNRERLIPYLPDQVILRIDLDAGVMVADWDPEF</sequence>
<dbReference type="Pfam" id="PF01782">
    <property type="entry name" value="RimM"/>
    <property type="match status" value="1"/>
</dbReference>
<evidence type="ECO:0000256" key="3">
    <source>
        <dbReference type="ARBA" id="ARBA00022552"/>
    </source>
</evidence>
<dbReference type="RefSeq" id="WP_131479734.1">
    <property type="nucleotide sequence ID" value="NZ_SJDL01000006.1"/>
</dbReference>
<evidence type="ECO:0000313" key="9">
    <source>
        <dbReference type="Proteomes" id="UP000313645"/>
    </source>
</evidence>
<name>A0ABY1ZMW0_9GAMM</name>
<feature type="domain" description="RimM N-terminal" evidence="6">
    <location>
        <begin position="9"/>
        <end position="90"/>
    </location>
</feature>
<dbReference type="InterPro" id="IPR056792">
    <property type="entry name" value="PRC_RimM"/>
</dbReference>
<proteinExistence type="inferred from homology"/>
<gene>
    <name evidence="5 8" type="primary">rimM</name>
    <name evidence="8" type="ORF">EZI54_05135</name>
</gene>
<dbReference type="Gene3D" id="2.40.30.60">
    <property type="entry name" value="RimM"/>
    <property type="match status" value="1"/>
</dbReference>
<accession>A0ABY1ZMW0</accession>
<evidence type="ECO:0000256" key="5">
    <source>
        <dbReference type="HAMAP-Rule" id="MF_00014"/>
    </source>
</evidence>
<reference evidence="8 9" key="1">
    <citation type="submission" date="2019-02" db="EMBL/GenBank/DDBJ databases">
        <title>Marinobacter halodurans sp. nov., a marine bacterium isolated from sea tidal flat.</title>
        <authorList>
            <person name="Yoo Y."/>
            <person name="Lee D.W."/>
            <person name="Kim B.S."/>
            <person name="Kim J.-J."/>
        </authorList>
    </citation>
    <scope>NUCLEOTIDE SEQUENCE [LARGE SCALE GENOMIC DNA]</scope>
    <source>
        <strain evidence="8 9">YJ-S3-2</strain>
    </source>
</reference>
<dbReference type="Pfam" id="PF24986">
    <property type="entry name" value="PRC_RimM"/>
    <property type="match status" value="1"/>
</dbReference>
<dbReference type="InterPro" id="IPR011961">
    <property type="entry name" value="RimM"/>
</dbReference>
<keyword evidence="1 5" id="KW-0963">Cytoplasm</keyword>
<feature type="domain" description="Ribosome maturation factor RimM PRC barrel" evidence="7">
    <location>
        <begin position="102"/>
        <end position="172"/>
    </location>
</feature>
<dbReference type="InterPro" id="IPR009000">
    <property type="entry name" value="Transl_B-barrel_sf"/>
</dbReference>
<dbReference type="NCBIfam" id="TIGR02273">
    <property type="entry name" value="16S_RimM"/>
    <property type="match status" value="1"/>
</dbReference>
<comment type="function">
    <text evidence="5">An accessory protein needed during the final step in the assembly of 30S ribosomal subunit, possibly for assembly of the head region. Essential for efficient processing of 16S rRNA. May be needed both before and after RbfA during the maturation of 16S rRNA. It has affinity for free ribosomal 30S subunits but not for 70S ribosomes.</text>
</comment>
<evidence type="ECO:0000256" key="2">
    <source>
        <dbReference type="ARBA" id="ARBA00022517"/>
    </source>
</evidence>
<comment type="subunit">
    <text evidence="5">Binds ribosomal protein uS19.</text>
</comment>
<dbReference type="HAMAP" id="MF_00014">
    <property type="entry name" value="Ribosome_mat_RimM"/>
    <property type="match status" value="1"/>
</dbReference>
<dbReference type="InterPro" id="IPR011033">
    <property type="entry name" value="PRC_barrel-like_sf"/>
</dbReference>
<keyword evidence="3 5" id="KW-0698">rRNA processing</keyword>
<keyword evidence="2 5" id="KW-0690">Ribosome biogenesis</keyword>
<dbReference type="SUPFAM" id="SSF50447">
    <property type="entry name" value="Translation proteins"/>
    <property type="match status" value="1"/>
</dbReference>
<evidence type="ECO:0000256" key="4">
    <source>
        <dbReference type="ARBA" id="ARBA00023186"/>
    </source>
</evidence>
<protein>
    <recommendedName>
        <fullName evidence="5">Ribosome maturation factor RimM</fullName>
    </recommendedName>
</protein>
<dbReference type="InterPro" id="IPR002676">
    <property type="entry name" value="RimM_N"/>
</dbReference>
<dbReference type="PANTHER" id="PTHR33692">
    <property type="entry name" value="RIBOSOME MATURATION FACTOR RIMM"/>
    <property type="match status" value="1"/>
</dbReference>
<evidence type="ECO:0000256" key="1">
    <source>
        <dbReference type="ARBA" id="ARBA00022490"/>
    </source>
</evidence>
<evidence type="ECO:0000259" key="7">
    <source>
        <dbReference type="Pfam" id="PF24986"/>
    </source>
</evidence>
<comment type="subcellular location">
    <subcellularLocation>
        <location evidence="5">Cytoplasm</location>
    </subcellularLocation>
</comment>
<comment type="caution">
    <text evidence="8">The sequence shown here is derived from an EMBL/GenBank/DDBJ whole genome shotgun (WGS) entry which is preliminary data.</text>
</comment>
<dbReference type="PANTHER" id="PTHR33692:SF1">
    <property type="entry name" value="RIBOSOME MATURATION FACTOR RIMM"/>
    <property type="match status" value="1"/>
</dbReference>